<organism evidence="2 3">
    <name type="scientific">Albula goreensis</name>
    <dbReference type="NCBI Taxonomy" id="1534307"/>
    <lineage>
        <taxon>Eukaryota</taxon>
        <taxon>Metazoa</taxon>
        <taxon>Chordata</taxon>
        <taxon>Craniata</taxon>
        <taxon>Vertebrata</taxon>
        <taxon>Euteleostomi</taxon>
        <taxon>Actinopterygii</taxon>
        <taxon>Neopterygii</taxon>
        <taxon>Teleostei</taxon>
        <taxon>Albuliformes</taxon>
        <taxon>Albulidae</taxon>
        <taxon>Albula</taxon>
    </lineage>
</organism>
<name>A0A8T3D9G1_9TELE</name>
<accession>A0A8T3D9G1</accession>
<evidence type="ECO:0000313" key="2">
    <source>
        <dbReference type="EMBL" id="KAI1892916.1"/>
    </source>
</evidence>
<protein>
    <submittedName>
        <fullName evidence="2">Uncharacterized protein</fullName>
    </submittedName>
</protein>
<proteinExistence type="predicted"/>
<evidence type="ECO:0000256" key="1">
    <source>
        <dbReference type="SAM" id="MobiDB-lite"/>
    </source>
</evidence>
<comment type="caution">
    <text evidence="2">The sequence shown here is derived from an EMBL/GenBank/DDBJ whole genome shotgun (WGS) entry which is preliminary data.</text>
</comment>
<feature type="region of interest" description="Disordered" evidence="1">
    <location>
        <begin position="1"/>
        <end position="70"/>
    </location>
</feature>
<keyword evidence="3" id="KW-1185">Reference proteome</keyword>
<dbReference type="EMBL" id="JAERUA010000012">
    <property type="protein sequence ID" value="KAI1892916.1"/>
    <property type="molecule type" value="Genomic_DNA"/>
</dbReference>
<reference evidence="2" key="1">
    <citation type="submission" date="2021-01" db="EMBL/GenBank/DDBJ databases">
        <authorList>
            <person name="Zahm M."/>
            <person name="Roques C."/>
            <person name="Cabau C."/>
            <person name="Klopp C."/>
            <person name="Donnadieu C."/>
            <person name="Jouanno E."/>
            <person name="Lampietro C."/>
            <person name="Louis A."/>
            <person name="Herpin A."/>
            <person name="Echchiki A."/>
            <person name="Berthelot C."/>
            <person name="Parey E."/>
            <person name="Roest-Crollius H."/>
            <person name="Braasch I."/>
            <person name="Postlethwait J."/>
            <person name="Bobe J."/>
            <person name="Montfort J."/>
            <person name="Bouchez O."/>
            <person name="Begum T."/>
            <person name="Mejri S."/>
            <person name="Adams A."/>
            <person name="Chen W.-J."/>
            <person name="Guiguen Y."/>
        </authorList>
    </citation>
    <scope>NUCLEOTIDE SEQUENCE</scope>
    <source>
        <tissue evidence="2">Blood</tissue>
    </source>
</reference>
<feature type="compositionally biased region" description="Basic and acidic residues" evidence="1">
    <location>
        <begin position="27"/>
        <end position="52"/>
    </location>
</feature>
<evidence type="ECO:0000313" key="3">
    <source>
        <dbReference type="Proteomes" id="UP000829720"/>
    </source>
</evidence>
<gene>
    <name evidence="2" type="ORF">AGOR_G00138440</name>
</gene>
<dbReference type="AlphaFoldDB" id="A0A8T3D9G1"/>
<dbReference type="Proteomes" id="UP000829720">
    <property type="component" value="Unassembled WGS sequence"/>
</dbReference>
<sequence length="79" mass="8652">MLKRLSFKKRGDSISTELPGGTAEEQEPGREGKRGEKREGERGGNREKEKTEALSTLCPPPSLHTYTGRHSGSCILVVV</sequence>